<evidence type="ECO:0000256" key="2">
    <source>
        <dbReference type="ARBA" id="ARBA00009347"/>
    </source>
</evidence>
<keyword evidence="5" id="KW-0560">Oxidoreductase</keyword>
<dbReference type="PANTHER" id="PTHR43884:SF20">
    <property type="entry name" value="ACYL-COA DEHYDROGENASE FADE28"/>
    <property type="match status" value="1"/>
</dbReference>
<feature type="domain" description="Acyl-CoA dehydrogenase/oxidase C-terminal" evidence="6">
    <location>
        <begin position="215"/>
        <end position="332"/>
    </location>
</feature>
<dbReference type="Pfam" id="PF02771">
    <property type="entry name" value="Acyl-CoA_dh_N"/>
    <property type="match status" value="1"/>
</dbReference>
<dbReference type="GO" id="GO:0003995">
    <property type="term" value="F:acyl-CoA dehydrogenase activity"/>
    <property type="evidence" value="ECO:0007669"/>
    <property type="project" value="TreeGrafter"/>
</dbReference>
<evidence type="ECO:0000313" key="9">
    <source>
        <dbReference type="Proteomes" id="UP000501053"/>
    </source>
</evidence>
<dbReference type="PANTHER" id="PTHR43884">
    <property type="entry name" value="ACYL-COA DEHYDROGENASE"/>
    <property type="match status" value="1"/>
</dbReference>
<dbReference type="InterPro" id="IPR046373">
    <property type="entry name" value="Acyl-CoA_Oxase/DH_mid-dom_sf"/>
</dbReference>
<organism evidence="8 9">
    <name type="scientific">Vreelandella aquamarina</name>
    <dbReference type="NCBI Taxonomy" id="77097"/>
    <lineage>
        <taxon>Bacteria</taxon>
        <taxon>Pseudomonadati</taxon>
        <taxon>Pseudomonadota</taxon>
        <taxon>Gammaproteobacteria</taxon>
        <taxon>Oceanospirillales</taxon>
        <taxon>Halomonadaceae</taxon>
        <taxon>Vreelandella</taxon>
    </lineage>
</organism>
<dbReference type="Pfam" id="PF00441">
    <property type="entry name" value="Acyl-CoA_dh_1"/>
    <property type="match status" value="1"/>
</dbReference>
<dbReference type="SUPFAM" id="SSF47203">
    <property type="entry name" value="Acyl-CoA dehydrogenase C-terminal domain-like"/>
    <property type="match status" value="1"/>
</dbReference>
<dbReference type="InterPro" id="IPR036250">
    <property type="entry name" value="AcylCo_DH-like_C"/>
</dbReference>
<accession>A0A6F8XGG8</accession>
<dbReference type="SUPFAM" id="SSF56645">
    <property type="entry name" value="Acyl-CoA dehydrogenase NM domain-like"/>
    <property type="match status" value="1"/>
</dbReference>
<comment type="cofactor">
    <cofactor evidence="1">
        <name>FAD</name>
        <dbReference type="ChEBI" id="CHEBI:57692"/>
    </cofactor>
</comment>
<evidence type="ECO:0000313" key="8">
    <source>
        <dbReference type="EMBL" id="BCB72593.1"/>
    </source>
</evidence>
<keyword evidence="9" id="KW-1185">Reference proteome</keyword>
<dbReference type="Gene3D" id="2.40.110.10">
    <property type="entry name" value="Butyryl-CoA Dehydrogenase, subunit A, domain 2"/>
    <property type="match status" value="1"/>
</dbReference>
<dbReference type="AlphaFoldDB" id="A0A6F8XGG8"/>
<name>A0A6F8XGG8_9GAMM</name>
<evidence type="ECO:0000259" key="7">
    <source>
        <dbReference type="Pfam" id="PF02771"/>
    </source>
</evidence>
<dbReference type="InterPro" id="IPR009075">
    <property type="entry name" value="AcylCo_DH/oxidase_C"/>
</dbReference>
<dbReference type="GO" id="GO:0050660">
    <property type="term" value="F:flavin adenine dinucleotide binding"/>
    <property type="evidence" value="ECO:0007669"/>
    <property type="project" value="InterPro"/>
</dbReference>
<gene>
    <name evidence="8" type="ORF">HMEPL2_29440</name>
</gene>
<dbReference type="RefSeq" id="WP_172515325.1">
    <property type="nucleotide sequence ID" value="NZ_AP022869.1"/>
</dbReference>
<sequence length="355" mass="38700">MSVIWTQAEIDEKQEQVRMIRDSAASMVEQHGGLKRIRNLRYSDTGMGRDVWRDICNAGLTGLRVAEDKGGIGLGMIEYVALQEELGKGLMPEPLLEAGLVAELLDGEESEAQIAGERLILPAGIGSSSILPRLQEARLYGEVGGVMLARAADAYLVATDDGNLVLVDAQSEGLTLEVELLQDGSHLANLHFDGTPVSRQLRGQGTTAAVEAATLGLAAYLVGVMQGAFDMTLDFLKVRKQFGREIGSFQSLQHRVVDMKIHLELARNMVQATACEIDQRHPAERLARSVSTARVKASTAALQVTRESIQMHGGIGYTDEADIGLYLRKVMTLLNRFGSVDEHKRRYTDLITSQA</sequence>
<keyword evidence="4" id="KW-0274">FAD</keyword>
<reference evidence="8 9" key="1">
    <citation type="submission" date="2020-03" db="EMBL/GenBank/DDBJ databases">
        <title>Complete Genome Sequence of Halomonas meridiana strain Eplume2, isolated from hydrothermal-plume in the north east Pacific Ocean.</title>
        <authorList>
            <person name="Kurihara Y."/>
            <person name="Kawai S."/>
            <person name="Sakai A."/>
            <person name="Galipon J."/>
            <person name="Arakawa K."/>
        </authorList>
    </citation>
    <scope>NUCLEOTIDE SEQUENCE [LARGE SCALE GENOMIC DNA]</scope>
    <source>
        <strain evidence="8 9">Eplume2</strain>
    </source>
</reference>
<evidence type="ECO:0000259" key="6">
    <source>
        <dbReference type="Pfam" id="PF00441"/>
    </source>
</evidence>
<dbReference type="InterPro" id="IPR009100">
    <property type="entry name" value="AcylCoA_DH/oxidase_NM_dom_sf"/>
</dbReference>
<dbReference type="Proteomes" id="UP000501053">
    <property type="component" value="Chromosome"/>
</dbReference>
<proteinExistence type="inferred from homology"/>
<dbReference type="InterPro" id="IPR013786">
    <property type="entry name" value="AcylCoA_DH/ox_N"/>
</dbReference>
<evidence type="ECO:0000256" key="5">
    <source>
        <dbReference type="ARBA" id="ARBA00023002"/>
    </source>
</evidence>
<dbReference type="InterPro" id="IPR037069">
    <property type="entry name" value="AcylCoA_DH/ox_N_sf"/>
</dbReference>
<dbReference type="Gene3D" id="1.10.540.10">
    <property type="entry name" value="Acyl-CoA dehydrogenase/oxidase, N-terminal domain"/>
    <property type="match status" value="1"/>
</dbReference>
<evidence type="ECO:0000256" key="3">
    <source>
        <dbReference type="ARBA" id="ARBA00022630"/>
    </source>
</evidence>
<protein>
    <submittedName>
        <fullName evidence="8">Acyl-CoA dehydrogenase</fullName>
    </submittedName>
</protein>
<comment type="similarity">
    <text evidence="2">Belongs to the acyl-CoA dehydrogenase family.</text>
</comment>
<evidence type="ECO:0000256" key="4">
    <source>
        <dbReference type="ARBA" id="ARBA00022827"/>
    </source>
</evidence>
<feature type="domain" description="Acyl-CoA dehydrogenase/oxidase N-terminal" evidence="7">
    <location>
        <begin position="15"/>
        <end position="92"/>
    </location>
</feature>
<dbReference type="CDD" id="cd00567">
    <property type="entry name" value="ACAD"/>
    <property type="match status" value="1"/>
</dbReference>
<evidence type="ECO:0000256" key="1">
    <source>
        <dbReference type="ARBA" id="ARBA00001974"/>
    </source>
</evidence>
<dbReference type="Gene3D" id="1.20.140.10">
    <property type="entry name" value="Butyryl-CoA Dehydrogenase, subunit A, domain 3"/>
    <property type="match status" value="1"/>
</dbReference>
<dbReference type="EMBL" id="AP022869">
    <property type="protein sequence ID" value="BCB72593.1"/>
    <property type="molecule type" value="Genomic_DNA"/>
</dbReference>
<keyword evidence="3" id="KW-0285">Flavoprotein</keyword>